<dbReference type="PROSITE" id="PS50405">
    <property type="entry name" value="GST_CTER"/>
    <property type="match status" value="1"/>
</dbReference>
<evidence type="ECO:0000259" key="3">
    <source>
        <dbReference type="PROSITE" id="PS50404"/>
    </source>
</evidence>
<evidence type="ECO:0000313" key="5">
    <source>
        <dbReference type="Proteomes" id="UP000001819"/>
    </source>
</evidence>
<dbReference type="InterPro" id="IPR036249">
    <property type="entry name" value="Thioredoxin-like_sf"/>
</dbReference>
<reference evidence="5" key="1">
    <citation type="submission" date="2024-06" db="UniProtKB">
        <authorList>
            <consortium name="RefSeq"/>
        </authorList>
    </citation>
    <scope>NUCLEOTIDE SEQUENCE [LARGE SCALE GENOMIC DNA]</scope>
    <source>
        <strain evidence="5">MV2-25</strain>
    </source>
</reference>
<dbReference type="CDD" id="cd03177">
    <property type="entry name" value="GST_C_Delta_Epsilon"/>
    <property type="match status" value="1"/>
</dbReference>
<dbReference type="GO" id="GO:0004364">
    <property type="term" value="F:glutathione transferase activity"/>
    <property type="evidence" value="ECO:0007669"/>
    <property type="project" value="TreeGrafter"/>
</dbReference>
<dbReference type="InterPro" id="IPR004046">
    <property type="entry name" value="GST_C"/>
</dbReference>
<dbReference type="CDD" id="cd03045">
    <property type="entry name" value="GST_N_Delta_Epsilon"/>
    <property type="match status" value="1"/>
</dbReference>
<dbReference type="FunFam" id="3.40.30.10:FF:000034">
    <property type="entry name" value="glutathione S-transferase 1"/>
    <property type="match status" value="1"/>
</dbReference>
<dbReference type="AlphaFoldDB" id="A0A6I8UMV2"/>
<gene>
    <name evidence="6" type="primary">LOC4800811</name>
</gene>
<dbReference type="PANTHER" id="PTHR43969:SF9">
    <property type="entry name" value="GLUTATHIONE S TRANSFERASE D10, ISOFORM A-RELATED"/>
    <property type="match status" value="1"/>
</dbReference>
<dbReference type="FunCoup" id="A0A6I8UMV2">
    <property type="interactions" value="191"/>
</dbReference>
<dbReference type="Gene3D" id="1.20.1050.10">
    <property type="match status" value="1"/>
</dbReference>
<evidence type="ECO:0000259" key="4">
    <source>
        <dbReference type="PROSITE" id="PS50405"/>
    </source>
</evidence>
<feature type="domain" description="GST C-terminal" evidence="4">
    <location>
        <begin position="86"/>
        <end position="207"/>
    </location>
</feature>
<evidence type="ECO:0000256" key="1">
    <source>
        <dbReference type="ARBA" id="ARBA00011738"/>
    </source>
</evidence>
<dbReference type="PANTHER" id="PTHR43969">
    <property type="entry name" value="GLUTATHIONE S TRANSFERASE D10, ISOFORM A-RELATED"/>
    <property type="match status" value="1"/>
</dbReference>
<dbReference type="InParanoid" id="A0A6I8UMV2"/>
<comment type="similarity">
    <text evidence="2">Belongs to the GST superfamily.</text>
</comment>
<sequence length="219" mass="24860">MDFYYLPGGSGCRTVIMTAKALGVELNKKLLNTMAGEQLTPEFIKINPQHTIPTLVDNGFAIWESRVIATYLVEKYGKDDSLYPKDPQKRAVVNQRLYFDLSSLYDAFAQYYYPIFRTGKPGDAEAWKKVETSFEFLNTFLEGQTYVAGSQLTVADIAILSTVSTFDIAEFDLKKYPNVAKWYANAQKVTPGWEENWEGLQQLKKIIEDMTAKAKETSN</sequence>
<accession>A0A6I8UMV2</accession>
<dbReference type="Proteomes" id="UP000001819">
    <property type="component" value="Chromosome 2"/>
</dbReference>
<keyword evidence="5" id="KW-1185">Reference proteome</keyword>
<dbReference type="SFLD" id="SFLDG00358">
    <property type="entry name" value="Main_(cytGST)"/>
    <property type="match status" value="1"/>
</dbReference>
<dbReference type="GO" id="GO:0006749">
    <property type="term" value="P:glutathione metabolic process"/>
    <property type="evidence" value="ECO:0007669"/>
    <property type="project" value="TreeGrafter"/>
</dbReference>
<proteinExistence type="inferred from homology"/>
<dbReference type="Pfam" id="PF00043">
    <property type="entry name" value="GST_C"/>
    <property type="match status" value="1"/>
</dbReference>
<dbReference type="SUPFAM" id="SSF52833">
    <property type="entry name" value="Thioredoxin-like"/>
    <property type="match status" value="1"/>
</dbReference>
<dbReference type="Pfam" id="PF02798">
    <property type="entry name" value="GST_N"/>
    <property type="match status" value="1"/>
</dbReference>
<evidence type="ECO:0000256" key="2">
    <source>
        <dbReference type="RuleBase" id="RU003494"/>
    </source>
</evidence>
<dbReference type="SFLD" id="SFLDS00019">
    <property type="entry name" value="Glutathione_Transferase_(cytos"/>
    <property type="match status" value="1"/>
</dbReference>
<dbReference type="InterPro" id="IPR010987">
    <property type="entry name" value="Glutathione-S-Trfase_C-like"/>
</dbReference>
<dbReference type="PROSITE" id="PS50404">
    <property type="entry name" value="GST_NTER"/>
    <property type="match status" value="1"/>
</dbReference>
<dbReference type="KEGG" id="dpo:4800811"/>
<dbReference type="InterPro" id="IPR036282">
    <property type="entry name" value="Glutathione-S-Trfase_C_sf"/>
</dbReference>
<name>A0A6I8UMV2_DROPS</name>
<organism evidence="5 6">
    <name type="scientific">Drosophila pseudoobscura pseudoobscura</name>
    <name type="common">Fruit fly</name>
    <dbReference type="NCBI Taxonomy" id="46245"/>
    <lineage>
        <taxon>Eukaryota</taxon>
        <taxon>Metazoa</taxon>
        <taxon>Ecdysozoa</taxon>
        <taxon>Arthropoda</taxon>
        <taxon>Hexapoda</taxon>
        <taxon>Insecta</taxon>
        <taxon>Pterygota</taxon>
        <taxon>Neoptera</taxon>
        <taxon>Endopterygota</taxon>
        <taxon>Diptera</taxon>
        <taxon>Brachycera</taxon>
        <taxon>Muscomorpha</taxon>
        <taxon>Ephydroidea</taxon>
        <taxon>Drosophilidae</taxon>
        <taxon>Drosophila</taxon>
        <taxon>Sophophora</taxon>
    </lineage>
</organism>
<dbReference type="Gene3D" id="3.40.30.10">
    <property type="entry name" value="Glutaredoxin"/>
    <property type="match status" value="1"/>
</dbReference>
<feature type="domain" description="GST N-terminal" evidence="3">
    <location>
        <begin position="1"/>
        <end position="80"/>
    </location>
</feature>
<dbReference type="FunFam" id="1.20.1050.10:FF:000007">
    <property type="entry name" value="Glutathione S-transferase 1-1"/>
    <property type="match status" value="1"/>
</dbReference>
<comment type="subunit">
    <text evidence="1">Homodimer.</text>
</comment>
<dbReference type="InterPro" id="IPR004045">
    <property type="entry name" value="Glutathione_S-Trfase_N"/>
</dbReference>
<protein>
    <submittedName>
        <fullName evidence="6">Glutathione S-transferase D2-like</fullName>
    </submittedName>
</protein>
<dbReference type="SUPFAM" id="SSF47616">
    <property type="entry name" value="GST C-terminal domain-like"/>
    <property type="match status" value="1"/>
</dbReference>
<evidence type="ECO:0000313" key="6">
    <source>
        <dbReference type="RefSeq" id="XP_001358020.3"/>
    </source>
</evidence>
<reference evidence="6" key="2">
    <citation type="submission" date="2025-08" db="UniProtKB">
        <authorList>
            <consortium name="RefSeq"/>
        </authorList>
    </citation>
    <scope>IDENTIFICATION</scope>
    <source>
        <strain evidence="6">MV-25-SWS-2005</strain>
        <tissue evidence="6">Whole body</tissue>
    </source>
</reference>
<dbReference type="RefSeq" id="XP_001358020.3">
    <property type="nucleotide sequence ID" value="XM_001357983.4"/>
</dbReference>
<dbReference type="InterPro" id="IPR040079">
    <property type="entry name" value="Glutathione_S-Trfase"/>
</dbReference>